<dbReference type="GO" id="GO:0005774">
    <property type="term" value="C:vacuolar membrane"/>
    <property type="evidence" value="ECO:0007669"/>
    <property type="project" value="TreeGrafter"/>
</dbReference>
<keyword evidence="4 5" id="KW-0472">Membrane</keyword>
<dbReference type="AlphaFoldDB" id="A0AAW1CR03"/>
<feature type="transmembrane region" description="Helical" evidence="5">
    <location>
        <begin position="428"/>
        <end position="445"/>
    </location>
</feature>
<gene>
    <name evidence="7" type="ORF">O3M35_002028</name>
</gene>
<organism evidence="7 8">
    <name type="scientific">Rhynocoris fuscipes</name>
    <dbReference type="NCBI Taxonomy" id="488301"/>
    <lineage>
        <taxon>Eukaryota</taxon>
        <taxon>Metazoa</taxon>
        <taxon>Ecdysozoa</taxon>
        <taxon>Arthropoda</taxon>
        <taxon>Hexapoda</taxon>
        <taxon>Insecta</taxon>
        <taxon>Pterygota</taxon>
        <taxon>Neoptera</taxon>
        <taxon>Paraneoptera</taxon>
        <taxon>Hemiptera</taxon>
        <taxon>Heteroptera</taxon>
        <taxon>Panheteroptera</taxon>
        <taxon>Cimicomorpha</taxon>
        <taxon>Reduviidae</taxon>
        <taxon>Harpactorinae</taxon>
        <taxon>Harpactorini</taxon>
        <taxon>Rhynocoris</taxon>
    </lineage>
</organism>
<evidence type="ECO:0000256" key="4">
    <source>
        <dbReference type="ARBA" id="ARBA00023136"/>
    </source>
</evidence>
<feature type="transmembrane region" description="Helical" evidence="5">
    <location>
        <begin position="485"/>
        <end position="508"/>
    </location>
</feature>
<evidence type="ECO:0000256" key="3">
    <source>
        <dbReference type="ARBA" id="ARBA00022989"/>
    </source>
</evidence>
<dbReference type="GO" id="GO:0015179">
    <property type="term" value="F:L-amino acid transmembrane transporter activity"/>
    <property type="evidence" value="ECO:0007669"/>
    <property type="project" value="TreeGrafter"/>
</dbReference>
<feature type="transmembrane region" description="Helical" evidence="5">
    <location>
        <begin position="451"/>
        <end position="478"/>
    </location>
</feature>
<evidence type="ECO:0000256" key="1">
    <source>
        <dbReference type="ARBA" id="ARBA00004141"/>
    </source>
</evidence>
<feature type="transmembrane region" description="Helical" evidence="5">
    <location>
        <begin position="308"/>
        <end position="326"/>
    </location>
</feature>
<feature type="transmembrane region" description="Helical" evidence="5">
    <location>
        <begin position="271"/>
        <end position="288"/>
    </location>
</feature>
<dbReference type="PANTHER" id="PTHR22950:SF680">
    <property type="entry name" value="PROTON-COUPLED AMINO ACID TRANSPORTER 4-LIKE PROTEIN"/>
    <property type="match status" value="1"/>
</dbReference>
<feature type="transmembrane region" description="Helical" evidence="5">
    <location>
        <begin position="382"/>
        <end position="407"/>
    </location>
</feature>
<dbReference type="Pfam" id="PF01490">
    <property type="entry name" value="Aa_trans"/>
    <property type="match status" value="1"/>
</dbReference>
<dbReference type="InterPro" id="IPR013057">
    <property type="entry name" value="AA_transpt_TM"/>
</dbReference>
<evidence type="ECO:0000313" key="8">
    <source>
        <dbReference type="Proteomes" id="UP001461498"/>
    </source>
</evidence>
<dbReference type="Proteomes" id="UP001461498">
    <property type="component" value="Unassembled WGS sequence"/>
</dbReference>
<reference evidence="7 8" key="1">
    <citation type="submission" date="2022-12" db="EMBL/GenBank/DDBJ databases">
        <title>Chromosome-level genome assembly of true bugs.</title>
        <authorList>
            <person name="Ma L."/>
            <person name="Li H."/>
        </authorList>
    </citation>
    <scope>NUCLEOTIDE SEQUENCE [LARGE SCALE GENOMIC DNA]</scope>
    <source>
        <strain evidence="7">Lab_2022b</strain>
    </source>
</reference>
<feature type="transmembrane region" description="Helical" evidence="5">
    <location>
        <begin position="242"/>
        <end position="259"/>
    </location>
</feature>
<dbReference type="EMBL" id="JAPXFL010000010">
    <property type="protein sequence ID" value="KAK9500844.1"/>
    <property type="molecule type" value="Genomic_DNA"/>
</dbReference>
<keyword evidence="2 5" id="KW-0812">Transmembrane</keyword>
<evidence type="ECO:0000256" key="5">
    <source>
        <dbReference type="SAM" id="Phobius"/>
    </source>
</evidence>
<protein>
    <recommendedName>
        <fullName evidence="6">Amino acid transporter transmembrane domain-containing protein</fullName>
    </recommendedName>
</protein>
<evidence type="ECO:0000259" key="6">
    <source>
        <dbReference type="Pfam" id="PF01490"/>
    </source>
</evidence>
<name>A0AAW1CR03_9HEMI</name>
<keyword evidence="8" id="KW-1185">Reference proteome</keyword>
<feature type="transmembrane region" description="Helical" evidence="5">
    <location>
        <begin position="133"/>
        <end position="157"/>
    </location>
</feature>
<feature type="transmembrane region" description="Helical" evidence="5">
    <location>
        <begin position="198"/>
        <end position="222"/>
    </location>
</feature>
<feature type="transmembrane region" description="Helical" evidence="5">
    <location>
        <begin position="338"/>
        <end position="362"/>
    </location>
</feature>
<keyword evidence="3 5" id="KW-1133">Transmembrane helix</keyword>
<sequence length="520" mass="58666">MANGSKEHLTINIKDEKLGYDNPALEPQPNQMKFRKISTIQQPPAYVENGKVHPDQANNIANYNKSYADNALRSVYVTTPNTLKPPKLPDKDYEPFDNREVKHPTTYWETLIHMLKASLGTGILAMPDAFHNAGYVVATIGTLVIGFLCTYTIHILINSEYELCRRKKQPSMTYPETAEAAVQEGPKALRGISRGVPILCNAFLLLYQIGSCCIYVVFISSNIKDVVDYYYKSNYGTESFDIRYYMLIFLLPLILINWVRNLKYLAPLSTAANIVTLVSFAIIFFYMFSDIPDIHGREAVAPFKNMPLFFGTVLFAMEAIGVVMPLENEMKEPRRFGSAFGVLNCAMLPITLLYTFVGFFGYLKYGAHVKGSITLSLPPADILAQSARVMLAFAIFITHSIACYVAVDITWRQYIEPVVMKGKIYWEYLVRTVLVFITFILAVAIPDLELFISLIGALCLSTMGLSFPALIQLFTFWYEYEGVQFVLFFLKNLTIILIACLGFIVGTYTSVEAIIQKFFA</sequence>
<dbReference type="EMBL" id="JAPXFL010000010">
    <property type="protein sequence ID" value="KAK9500846.1"/>
    <property type="molecule type" value="Genomic_DNA"/>
</dbReference>
<accession>A0AAW1CR03</accession>
<dbReference type="PANTHER" id="PTHR22950">
    <property type="entry name" value="AMINO ACID TRANSPORTER"/>
    <property type="match status" value="1"/>
</dbReference>
<comment type="subcellular location">
    <subcellularLocation>
        <location evidence="1">Membrane</location>
        <topology evidence="1">Multi-pass membrane protein</topology>
    </subcellularLocation>
</comment>
<comment type="caution">
    <text evidence="7">The sequence shown here is derived from an EMBL/GenBank/DDBJ whole genome shotgun (WGS) entry which is preliminary data.</text>
</comment>
<proteinExistence type="predicted"/>
<dbReference type="EMBL" id="JAPXFL010000010">
    <property type="protein sequence ID" value="KAK9500845.1"/>
    <property type="molecule type" value="Genomic_DNA"/>
</dbReference>
<evidence type="ECO:0000313" key="7">
    <source>
        <dbReference type="EMBL" id="KAK9500846.1"/>
    </source>
</evidence>
<feature type="domain" description="Amino acid transporter transmembrane" evidence="6">
    <location>
        <begin position="103"/>
        <end position="510"/>
    </location>
</feature>
<evidence type="ECO:0000256" key="2">
    <source>
        <dbReference type="ARBA" id="ARBA00022692"/>
    </source>
</evidence>